<comment type="caution">
    <text evidence="9">The sequence shown here is derived from an EMBL/GenBank/DDBJ whole genome shotgun (WGS) entry which is preliminary data.</text>
</comment>
<dbReference type="Pfam" id="PF03098">
    <property type="entry name" value="An_peroxidase"/>
    <property type="match status" value="1"/>
</dbReference>
<dbReference type="EMBL" id="PEDP01001641">
    <property type="protein sequence ID" value="POS83379.1"/>
    <property type="molecule type" value="Genomic_DNA"/>
</dbReference>
<dbReference type="Gene3D" id="3.40.30.10">
    <property type="entry name" value="Glutaredoxin"/>
    <property type="match status" value="1"/>
</dbReference>
<dbReference type="InterPro" id="IPR036396">
    <property type="entry name" value="Cyt_P450_sf"/>
</dbReference>
<dbReference type="SUPFAM" id="SSF48113">
    <property type="entry name" value="Heme-dependent peroxidases"/>
    <property type="match status" value="1"/>
</dbReference>
<evidence type="ECO:0000259" key="8">
    <source>
        <dbReference type="PROSITE" id="PS50404"/>
    </source>
</evidence>
<dbReference type="Pfam" id="PF13409">
    <property type="entry name" value="GST_N_2"/>
    <property type="match status" value="1"/>
</dbReference>
<dbReference type="OrthoDB" id="823504at2759"/>
<dbReference type="SUPFAM" id="SSF48264">
    <property type="entry name" value="Cytochrome P450"/>
    <property type="match status" value="1"/>
</dbReference>
<dbReference type="InterPro" id="IPR010255">
    <property type="entry name" value="Haem_peroxidase_sf"/>
</dbReference>
<sequence>MGDTSSNPKLPTLHHLNDSQSQRILWLLEELEIEYNLELYSRHHKNLRAPPSLTEVTPLGKSPVLVGPDGRVITESSAIATFLLNKYDTTHIFENSDGLRDEMISSFVGSSLGITSYLELLLDLGFKFSPWPVRWLVGIIWKSIHKNFTGKEMRLGLKWLENELGDEEWFGGIKISKADIMVSWPLDLIVGRGWLDLEKEFPKLWEWRLNMPKSSSYLADIKKLNSKDLKTLLLLIDAKVKGRQDDNKYLLENLVKLLAKWNQGSKLGDKLTNGFISDLWNTLKHPPPSSLGTEYMYRAADGGFNNIRIPDLGRSGTPYARIAKPVMLQNIALPDPGVIFDSLLARESTFQPHPNGISSILFYLASIIIHDIFRTDHNDFNISNTSSYLDLAPLYGSNQQEQYTVRTFKDGKLKPDCFAEKRILGFPPGVGVMLIMFNRFHNYVVMQLAAINENRRFNRPLDPSANDAWIKYDNDLFQTGRLITCGLYVNCVLKDYVRTILNLNRTDSKWNLDPRTEEGKAFFDSKVPEGVGNQVAAEFNVIYRWHSAISKRDDLWTQNLYKNFFLNKDPDQVTLDEFLETLGEFEANLSNDPLERNFENLSRNPDGKFSDDDLVDILFESMLDIAGSFGANTVPKVLRLVEILGIVQSRAWNLASLNEFREASGLLRHKKFEDINPDPKVCEKLRNLYGHPDCVELYTGLIAEKPKPPITPGSGLCVNFTTSYSILSDAVSLVRGDRFFTTDYTAKHLTNWGLVILVIDEVESDTFINEGCVLFKLILNAFPHHFTYDSIFAHFPFVVPGENVEIQRSLGRTYKFGWDRPKREKKNVIIKSHAAAQVILNDQINWKFIGDQNISLLTSDYNIKYGQVSDMTRGIQSSKMAHTKILEDGIRDFYLETTAKLLEKYTSEVPGKNAYQVDVVRDISNLVNTRFAACIFNFSIKSDQSSKGSFTDQELYEILALLYSSSINHDVTRGFELREAARKSIHKLSKLTRKNMGLLGQFKEKLHKRALIRSYGKTLIRKLLNTKPPTRNIVGNYILPTAAFIAVSLSQITCEVLDFYLGEGSKHLPDLFEISQTNTPEADEKIERYFLEGVRLSSISAIYRIYQPKSRRSINIEDGDQNHNISTGQKVIVDLPAASRDPKVFEEPNEVILTRSPETYLHCKDIGIVAMTTIFKSIIKLKGLRRAQGSGPNGTWIWGESQGHLKKVEEIPSVPGLASSTYMNPDQNGRQILTPVAPSKRLISGKPAQTSSDKFDIANAFPPQELVDIITTQQRRERAWHARLMLCTTVIISNIESTLANVTDEIEKEEAVTLKAYVRLAIVDFAADDTAPAPPRIPAHSRPTKANGYGSRKDRDMAKKVAIATPPNYKEHGLKALSLPKITSTNEKGKTWATVARHGQKKARVTLTTKTQAPPMSKTTQRMPTRGKSKTKDSSDKRPFFRIPKDHQWCKLSPAGICQVIV</sequence>
<dbReference type="GO" id="GO:0005506">
    <property type="term" value="F:iron ion binding"/>
    <property type="evidence" value="ECO:0007669"/>
    <property type="project" value="InterPro"/>
</dbReference>
<dbReference type="GO" id="GO:0004601">
    <property type="term" value="F:peroxidase activity"/>
    <property type="evidence" value="ECO:0007669"/>
    <property type="project" value="InterPro"/>
</dbReference>
<dbReference type="Gene3D" id="1.20.1050.10">
    <property type="match status" value="1"/>
</dbReference>
<dbReference type="SFLD" id="SFLDS00019">
    <property type="entry name" value="Glutathione_Transferase_(cytos"/>
    <property type="match status" value="1"/>
</dbReference>
<dbReference type="PROSITE" id="PS50292">
    <property type="entry name" value="PEROXIDASE_3"/>
    <property type="match status" value="1"/>
</dbReference>
<dbReference type="InterPro" id="IPR034812">
    <property type="entry name" value="Ppo-like_N"/>
</dbReference>
<dbReference type="InterPro" id="IPR050783">
    <property type="entry name" value="Oxylipin_biosynth_metab"/>
</dbReference>
<dbReference type="GO" id="GO:0016705">
    <property type="term" value="F:oxidoreductase activity, acting on paired donors, with incorporation or reduction of molecular oxygen"/>
    <property type="evidence" value="ECO:0007669"/>
    <property type="project" value="InterPro"/>
</dbReference>
<evidence type="ECO:0000256" key="6">
    <source>
        <dbReference type="PIRSR" id="PIRSR619791-2"/>
    </source>
</evidence>
<keyword evidence="2 6" id="KW-0479">Metal-binding</keyword>
<dbReference type="STRING" id="225359.A0A2S4PMV2"/>
<dbReference type="CDD" id="cd09817">
    <property type="entry name" value="linoleate_diol_synthase_like"/>
    <property type="match status" value="1"/>
</dbReference>
<keyword evidence="4" id="KW-0560">Oxidoreductase</keyword>
<organism evidence="9 10">
    <name type="scientific">Erysiphe pulchra</name>
    <dbReference type="NCBI Taxonomy" id="225359"/>
    <lineage>
        <taxon>Eukaryota</taxon>
        <taxon>Fungi</taxon>
        <taxon>Dikarya</taxon>
        <taxon>Ascomycota</taxon>
        <taxon>Pezizomycotina</taxon>
        <taxon>Leotiomycetes</taxon>
        <taxon>Erysiphales</taxon>
        <taxon>Erysiphaceae</taxon>
        <taxon>Erysiphe</taxon>
    </lineage>
</organism>
<proteinExistence type="predicted"/>
<keyword evidence="1 6" id="KW-0349">Heme</keyword>
<dbReference type="Gene3D" id="1.10.640.10">
    <property type="entry name" value="Haem peroxidase domain superfamily, animal type"/>
    <property type="match status" value="1"/>
</dbReference>
<dbReference type="InterPro" id="IPR004045">
    <property type="entry name" value="Glutathione_S-Trfase_N"/>
</dbReference>
<feature type="compositionally biased region" description="Basic and acidic residues" evidence="7">
    <location>
        <begin position="1430"/>
        <end position="1440"/>
    </location>
</feature>
<dbReference type="InterPro" id="IPR019791">
    <property type="entry name" value="Haem_peroxidase_animal"/>
</dbReference>
<feature type="region of interest" description="Disordered" evidence="7">
    <location>
        <begin position="1333"/>
        <end position="1355"/>
    </location>
</feature>
<dbReference type="Gene3D" id="1.10.630.10">
    <property type="entry name" value="Cytochrome P450"/>
    <property type="match status" value="1"/>
</dbReference>
<protein>
    <recommendedName>
        <fullName evidence="8">GST N-terminal domain-containing protein</fullName>
    </recommendedName>
</protein>
<evidence type="ECO:0000313" key="9">
    <source>
        <dbReference type="EMBL" id="POS83379.1"/>
    </source>
</evidence>
<evidence type="ECO:0000256" key="2">
    <source>
        <dbReference type="ARBA" id="ARBA00022723"/>
    </source>
</evidence>
<keyword evidence="3" id="KW-0223">Dioxygenase</keyword>
<evidence type="ECO:0000256" key="4">
    <source>
        <dbReference type="ARBA" id="ARBA00023002"/>
    </source>
</evidence>
<dbReference type="PRINTS" id="PR00457">
    <property type="entry name" value="ANPEROXIDASE"/>
</dbReference>
<gene>
    <name evidence="9" type="ORF">EPUL_003191</name>
</gene>
<dbReference type="GO" id="GO:0006979">
    <property type="term" value="P:response to oxidative stress"/>
    <property type="evidence" value="ECO:0007669"/>
    <property type="project" value="InterPro"/>
</dbReference>
<dbReference type="InterPro" id="IPR040079">
    <property type="entry name" value="Glutathione_S-Trfase"/>
</dbReference>
<dbReference type="InterPro" id="IPR037120">
    <property type="entry name" value="Haem_peroxidase_sf_animal"/>
</dbReference>
<evidence type="ECO:0000256" key="7">
    <source>
        <dbReference type="SAM" id="MobiDB-lite"/>
    </source>
</evidence>
<feature type="region of interest" description="Disordered" evidence="7">
    <location>
        <begin position="1410"/>
        <end position="1440"/>
    </location>
</feature>
<evidence type="ECO:0000256" key="1">
    <source>
        <dbReference type="ARBA" id="ARBA00022617"/>
    </source>
</evidence>
<evidence type="ECO:0000313" key="10">
    <source>
        <dbReference type="Proteomes" id="UP000237438"/>
    </source>
</evidence>
<dbReference type="InterPro" id="IPR036282">
    <property type="entry name" value="Glutathione-S-Trfase_C_sf"/>
</dbReference>
<feature type="binding site" description="axial binding residue" evidence="6">
    <location>
        <position position="546"/>
    </location>
    <ligand>
        <name>heme b</name>
        <dbReference type="ChEBI" id="CHEBI:60344"/>
    </ligand>
    <ligandPart>
        <name>Fe</name>
        <dbReference type="ChEBI" id="CHEBI:18248"/>
    </ligandPart>
</feature>
<dbReference type="PANTHER" id="PTHR11903:SF37">
    <property type="entry name" value="PSI-PRODUCING OXYGENASE A"/>
    <property type="match status" value="1"/>
</dbReference>
<dbReference type="InterPro" id="IPR036249">
    <property type="entry name" value="Thioredoxin-like_sf"/>
</dbReference>
<keyword evidence="5 6" id="KW-0408">Iron</keyword>
<name>A0A2S4PMV2_9PEZI</name>
<dbReference type="PANTHER" id="PTHR11903">
    <property type="entry name" value="PROSTAGLANDIN G/H SYNTHASE"/>
    <property type="match status" value="1"/>
</dbReference>
<dbReference type="Proteomes" id="UP000237438">
    <property type="component" value="Unassembled WGS sequence"/>
</dbReference>
<reference evidence="9 10" key="1">
    <citation type="submission" date="2017-10" db="EMBL/GenBank/DDBJ databases">
        <title>Development of genomic resources for the powdery mildew, Erysiphe pulchra.</title>
        <authorList>
            <person name="Wadl P.A."/>
            <person name="Mack B.M."/>
            <person name="Moore G."/>
            <person name="Beltz S.B."/>
        </authorList>
    </citation>
    <scope>NUCLEOTIDE SEQUENCE [LARGE SCALE GENOMIC DNA]</scope>
    <source>
        <strain evidence="9">Cflorida</strain>
    </source>
</reference>
<dbReference type="GO" id="GO:0006631">
    <property type="term" value="P:fatty acid metabolic process"/>
    <property type="evidence" value="ECO:0007669"/>
    <property type="project" value="UniProtKB-ARBA"/>
</dbReference>
<dbReference type="GO" id="GO:0004497">
    <property type="term" value="F:monooxygenase activity"/>
    <property type="evidence" value="ECO:0007669"/>
    <property type="project" value="InterPro"/>
</dbReference>
<dbReference type="SUPFAM" id="SSF47616">
    <property type="entry name" value="GST C-terminal domain-like"/>
    <property type="match status" value="1"/>
</dbReference>
<evidence type="ECO:0000256" key="3">
    <source>
        <dbReference type="ARBA" id="ARBA00022964"/>
    </source>
</evidence>
<dbReference type="SUPFAM" id="SSF52833">
    <property type="entry name" value="Thioredoxin-like"/>
    <property type="match status" value="1"/>
</dbReference>
<dbReference type="GO" id="GO:0051213">
    <property type="term" value="F:dioxygenase activity"/>
    <property type="evidence" value="ECO:0007669"/>
    <property type="project" value="UniProtKB-KW"/>
</dbReference>
<evidence type="ECO:0000256" key="5">
    <source>
        <dbReference type="ARBA" id="ARBA00023004"/>
    </source>
</evidence>
<keyword evidence="10" id="KW-1185">Reference proteome</keyword>
<accession>A0A2S4PMV2</accession>
<dbReference type="PROSITE" id="PS50404">
    <property type="entry name" value="GST_NTER"/>
    <property type="match status" value="1"/>
</dbReference>
<feature type="compositionally biased region" description="Polar residues" evidence="7">
    <location>
        <begin position="1410"/>
        <end position="1423"/>
    </location>
</feature>
<dbReference type="GO" id="GO:0020037">
    <property type="term" value="F:heme binding"/>
    <property type="evidence" value="ECO:0007669"/>
    <property type="project" value="InterPro"/>
</dbReference>
<feature type="domain" description="GST N-terminal" evidence="8">
    <location>
        <begin position="8"/>
        <end position="91"/>
    </location>
</feature>